<organism evidence="8 9">
    <name type="scientific">Corynebacterium evansiae</name>
    <dbReference type="NCBI Taxonomy" id="2913499"/>
    <lineage>
        <taxon>Bacteria</taxon>
        <taxon>Bacillati</taxon>
        <taxon>Actinomycetota</taxon>
        <taxon>Actinomycetes</taxon>
        <taxon>Mycobacteriales</taxon>
        <taxon>Corynebacteriaceae</taxon>
        <taxon>Corynebacterium</taxon>
    </lineage>
</organism>
<evidence type="ECO:0000256" key="4">
    <source>
        <dbReference type="ARBA" id="ARBA00022729"/>
    </source>
</evidence>
<dbReference type="Proteomes" id="UP001146469">
    <property type="component" value="Unassembled WGS sequence"/>
</dbReference>
<dbReference type="Gene3D" id="3.40.50.1980">
    <property type="entry name" value="Nitrogenase molybdenum iron protein domain"/>
    <property type="match status" value="2"/>
</dbReference>
<name>A0A9X3RFC7_9CORY</name>
<dbReference type="SUPFAM" id="SSF53807">
    <property type="entry name" value="Helical backbone' metal receptor"/>
    <property type="match status" value="1"/>
</dbReference>
<keyword evidence="4 6" id="KW-0732">Signal</keyword>
<proteinExistence type="inferred from homology"/>
<comment type="similarity">
    <text evidence="2">Belongs to the bacterial solute-binding protein 8 family.</text>
</comment>
<comment type="subcellular location">
    <subcellularLocation>
        <location evidence="1">Cell envelope</location>
    </subcellularLocation>
</comment>
<gene>
    <name evidence="8" type="ORF">L8V00_00715</name>
</gene>
<evidence type="ECO:0000256" key="6">
    <source>
        <dbReference type="SAM" id="SignalP"/>
    </source>
</evidence>
<accession>A0A9X3RFC7</accession>
<dbReference type="GO" id="GO:1901678">
    <property type="term" value="P:iron coordination entity transport"/>
    <property type="evidence" value="ECO:0007669"/>
    <property type="project" value="UniProtKB-ARBA"/>
</dbReference>
<protein>
    <submittedName>
        <fullName evidence="8">ABC transporter substrate-binding protein</fullName>
    </submittedName>
</protein>
<feature type="region of interest" description="Disordered" evidence="5">
    <location>
        <begin position="24"/>
        <end position="50"/>
    </location>
</feature>
<dbReference type="InterPro" id="IPR051313">
    <property type="entry name" value="Bact_iron-sidero_bind"/>
</dbReference>
<dbReference type="AlphaFoldDB" id="A0A9X3RFC7"/>
<evidence type="ECO:0000256" key="5">
    <source>
        <dbReference type="SAM" id="MobiDB-lite"/>
    </source>
</evidence>
<reference evidence="8" key="1">
    <citation type="submission" date="2022-02" db="EMBL/GenBank/DDBJ databases">
        <title>Corynebacterium sp. from urogenital microbiome.</title>
        <authorList>
            <person name="Cappelli E.A."/>
            <person name="Ribeiro T.G."/>
            <person name="Peixe L."/>
        </authorList>
    </citation>
    <scope>NUCLEOTIDE SEQUENCE</scope>
    <source>
        <strain evidence="8">C8Ua_174</strain>
    </source>
</reference>
<feature type="domain" description="Fe/B12 periplasmic-binding" evidence="7">
    <location>
        <begin position="56"/>
        <end position="330"/>
    </location>
</feature>
<evidence type="ECO:0000259" key="7">
    <source>
        <dbReference type="PROSITE" id="PS50983"/>
    </source>
</evidence>
<evidence type="ECO:0000256" key="2">
    <source>
        <dbReference type="ARBA" id="ARBA00008814"/>
    </source>
</evidence>
<feature type="compositionally biased region" description="Polar residues" evidence="5">
    <location>
        <begin position="26"/>
        <end position="47"/>
    </location>
</feature>
<evidence type="ECO:0000313" key="8">
    <source>
        <dbReference type="EMBL" id="MCZ9288738.1"/>
    </source>
</evidence>
<dbReference type="EMBL" id="JAKMUT010000001">
    <property type="protein sequence ID" value="MCZ9288738.1"/>
    <property type="molecule type" value="Genomic_DNA"/>
</dbReference>
<keyword evidence="9" id="KW-1185">Reference proteome</keyword>
<feature type="signal peptide" evidence="6">
    <location>
        <begin position="1"/>
        <end position="20"/>
    </location>
</feature>
<feature type="chain" id="PRO_5040897417" evidence="6">
    <location>
        <begin position="21"/>
        <end position="330"/>
    </location>
</feature>
<dbReference type="Pfam" id="PF01497">
    <property type="entry name" value="Peripla_BP_2"/>
    <property type="match status" value="1"/>
</dbReference>
<dbReference type="PANTHER" id="PTHR30532:SF28">
    <property type="entry name" value="PETROBACTIN-BINDING PROTEIN YCLQ"/>
    <property type="match status" value="1"/>
</dbReference>
<dbReference type="GO" id="GO:0030288">
    <property type="term" value="C:outer membrane-bounded periplasmic space"/>
    <property type="evidence" value="ECO:0007669"/>
    <property type="project" value="TreeGrafter"/>
</dbReference>
<dbReference type="RefSeq" id="WP_269943944.1">
    <property type="nucleotide sequence ID" value="NZ_JAKMUT010000001.1"/>
</dbReference>
<dbReference type="PANTHER" id="PTHR30532">
    <property type="entry name" value="IRON III DICITRATE-BINDING PERIPLASMIC PROTEIN"/>
    <property type="match status" value="1"/>
</dbReference>
<evidence type="ECO:0000313" key="9">
    <source>
        <dbReference type="Proteomes" id="UP001146469"/>
    </source>
</evidence>
<evidence type="ECO:0000256" key="3">
    <source>
        <dbReference type="ARBA" id="ARBA00022448"/>
    </source>
</evidence>
<dbReference type="PROSITE" id="PS50983">
    <property type="entry name" value="FE_B12_PBP"/>
    <property type="match status" value="1"/>
</dbReference>
<evidence type="ECO:0000256" key="1">
    <source>
        <dbReference type="ARBA" id="ARBA00004196"/>
    </source>
</evidence>
<comment type="caution">
    <text evidence="8">The sequence shown here is derived from an EMBL/GenBank/DDBJ whole genome shotgun (WGS) entry which is preliminary data.</text>
</comment>
<dbReference type="PROSITE" id="PS51257">
    <property type="entry name" value="PROKAR_LIPOPROTEIN"/>
    <property type="match status" value="1"/>
</dbReference>
<keyword evidence="3" id="KW-0813">Transport</keyword>
<dbReference type="InterPro" id="IPR002491">
    <property type="entry name" value="ABC_transptr_periplasmic_BD"/>
</dbReference>
<sequence length="330" mass="35972">MAKNRIKLLAALVAAGMSLAACGSADESTSTNQSSGDSISIEDNSGELQVPKNPKSVVALDNRSFEILNEWGVELSAAPKKLVPATVTDYKDNEEIKDLGNHKEPDFEALVAAQPDLVISGQRFKDRDEEIKELVPDAAVVELEPREDKPMDEELIRQITTLGEIFDKKDEADKMVQDFNDAKDRAKKAYDKLDGDKKVMAVNVSGGEIGYVAPHIGRVWGPVFDWLGMDPALEVDNASSNHEGDDISVEAIADAKPDWMLVMDRDGAINADKPDYSPAADVIKRADALKGVPALKEDRVLVAPQDTYINESITTYTEILNSLADAFEGK</sequence>